<dbReference type="OrthoDB" id="5925068at2759"/>
<proteinExistence type="predicted"/>
<accession>A0A0V1LAV4</accession>
<keyword evidence="2" id="KW-1185">Reference proteome</keyword>
<organism evidence="1 2">
    <name type="scientific">Trichinella nativa</name>
    <dbReference type="NCBI Taxonomy" id="6335"/>
    <lineage>
        <taxon>Eukaryota</taxon>
        <taxon>Metazoa</taxon>
        <taxon>Ecdysozoa</taxon>
        <taxon>Nematoda</taxon>
        <taxon>Enoplea</taxon>
        <taxon>Dorylaimia</taxon>
        <taxon>Trichinellida</taxon>
        <taxon>Trichinellidae</taxon>
        <taxon>Trichinella</taxon>
    </lineage>
</organism>
<dbReference type="AlphaFoldDB" id="A0A0V1LAV4"/>
<sequence length="148" mass="16692">MTPIRGVVWAKVIWRSRPDGCFSRGFLGPQPGAARRQESDLAGGARVLFLLYPRPLGTSPWTGRTDEVGVVTTLHELHDELVTHVITLRALNRDTAGNQFASDIILNFCKRLLPKKMLSLWEDKILETEEDPGQVETFFAFLHKHAEI</sequence>
<comment type="caution">
    <text evidence="1">The sequence shown here is derived from an EMBL/GenBank/DDBJ whole genome shotgun (WGS) entry which is preliminary data.</text>
</comment>
<dbReference type="EMBL" id="JYDW01000090">
    <property type="protein sequence ID" value="KRZ56656.1"/>
    <property type="molecule type" value="Genomic_DNA"/>
</dbReference>
<name>A0A0V1LAV4_9BILA</name>
<evidence type="ECO:0000313" key="2">
    <source>
        <dbReference type="Proteomes" id="UP000054721"/>
    </source>
</evidence>
<dbReference type="Proteomes" id="UP000054721">
    <property type="component" value="Unassembled WGS sequence"/>
</dbReference>
<reference evidence="1 2" key="1">
    <citation type="submission" date="2015-05" db="EMBL/GenBank/DDBJ databases">
        <title>Evolution of Trichinella species and genotypes.</title>
        <authorList>
            <person name="Korhonen P.K."/>
            <person name="Edoardo P."/>
            <person name="Giuseppe L.R."/>
            <person name="Gasser R.B."/>
        </authorList>
    </citation>
    <scope>NUCLEOTIDE SEQUENCE [LARGE SCALE GENOMIC DNA]</scope>
    <source>
        <strain evidence="1">ISS10</strain>
    </source>
</reference>
<gene>
    <name evidence="1" type="ORF">T02_8850</name>
</gene>
<evidence type="ECO:0000313" key="1">
    <source>
        <dbReference type="EMBL" id="KRZ56656.1"/>
    </source>
</evidence>
<protein>
    <submittedName>
        <fullName evidence="1">Uncharacterized protein</fullName>
    </submittedName>
</protein>